<organism evidence="1 2">
    <name type="scientific">Pseudoalteromonas agarivorans</name>
    <dbReference type="NCBI Taxonomy" id="176102"/>
    <lineage>
        <taxon>Bacteria</taxon>
        <taxon>Pseudomonadati</taxon>
        <taxon>Pseudomonadota</taxon>
        <taxon>Gammaproteobacteria</taxon>
        <taxon>Alteromonadales</taxon>
        <taxon>Pseudoalteromonadaceae</taxon>
        <taxon>Pseudoalteromonas</taxon>
    </lineage>
</organism>
<accession>A0AAD0TZV1</accession>
<proteinExistence type="predicted"/>
<evidence type="ECO:0008006" key="3">
    <source>
        <dbReference type="Google" id="ProtNLM"/>
    </source>
</evidence>
<dbReference type="AlphaFoldDB" id="A0AAD0TZV1"/>
<dbReference type="SUPFAM" id="SSF55961">
    <property type="entry name" value="Bet v1-like"/>
    <property type="match status" value="1"/>
</dbReference>
<dbReference type="Gene3D" id="3.30.530.20">
    <property type="match status" value="1"/>
</dbReference>
<protein>
    <recommendedName>
        <fullName evidence="3">Polyketide cyclase / dehydrase and lipid transport</fullName>
    </recommendedName>
</protein>
<dbReference type="Proteomes" id="UP000279995">
    <property type="component" value="Chromosome I"/>
</dbReference>
<sequence length="193" mass="21401">MPIKFFKILIKTLLLLVLVAILIGLTLPQNYSVNKNIQINANVATVKSLVSDFSLWHTWSPWGKVDPSITFTLGEPSRGIGAHQSWQSDWGYGEMTITSLSQNKMTFNALLKNEHIIEGEITFTEVEGVVNVTCNINGQTNTPLISGYLSIFSEYVLSNTVSLGLNNLQTVAQLRDQKTQLDNDDSKISPSEN</sequence>
<dbReference type="InterPro" id="IPR023393">
    <property type="entry name" value="START-like_dom_sf"/>
</dbReference>
<evidence type="ECO:0000313" key="2">
    <source>
        <dbReference type="Proteomes" id="UP000279995"/>
    </source>
</evidence>
<reference evidence="1 2" key="1">
    <citation type="submission" date="2018-10" db="EMBL/GenBank/DDBJ databases">
        <title>Complete Genome Sequence and Transcriptomic Profiles of a Marine Bacterium, Pseudoalteromonas agarivorans Hao 2018.</title>
        <authorList>
            <person name="Hao L."/>
        </authorList>
    </citation>
    <scope>NUCLEOTIDE SEQUENCE [LARGE SCALE GENOMIC DNA]</scope>
    <source>
        <strain evidence="1 2">Hao 2018</strain>
    </source>
</reference>
<name>A0AAD0TZV1_9GAMM</name>
<dbReference type="RefSeq" id="WP_004585850.1">
    <property type="nucleotide sequence ID" value="NZ_CP033065.1"/>
</dbReference>
<dbReference type="EMBL" id="CP033065">
    <property type="protein sequence ID" value="AYM85620.1"/>
    <property type="molecule type" value="Genomic_DNA"/>
</dbReference>
<dbReference type="CDD" id="cd07818">
    <property type="entry name" value="SRPBCC_1"/>
    <property type="match status" value="1"/>
</dbReference>
<gene>
    <name evidence="1" type="ORF">D9T18_02355</name>
</gene>
<evidence type="ECO:0000313" key="1">
    <source>
        <dbReference type="EMBL" id="AYM85620.1"/>
    </source>
</evidence>